<evidence type="ECO:0000313" key="8">
    <source>
        <dbReference type="Proteomes" id="UP001168821"/>
    </source>
</evidence>
<dbReference type="Proteomes" id="UP001168821">
    <property type="component" value="Unassembled WGS sequence"/>
</dbReference>
<dbReference type="PANTHER" id="PTHR10383:SF9">
    <property type="entry name" value="SERINE INCORPORATOR, ISOFORM F"/>
    <property type="match status" value="1"/>
</dbReference>
<feature type="transmembrane region" description="Helical" evidence="6">
    <location>
        <begin position="89"/>
        <end position="109"/>
    </location>
</feature>
<evidence type="ECO:0000313" key="7">
    <source>
        <dbReference type="EMBL" id="KAJ3636446.1"/>
    </source>
</evidence>
<feature type="non-terminal residue" evidence="7">
    <location>
        <position position="1"/>
    </location>
</feature>
<feature type="transmembrane region" description="Helical" evidence="6">
    <location>
        <begin position="221"/>
        <end position="241"/>
    </location>
</feature>
<keyword evidence="5 6" id="KW-0472">Membrane</keyword>
<protein>
    <recommendedName>
        <fullName evidence="9">Serine incorporator 3</fullName>
    </recommendedName>
</protein>
<dbReference type="PANTHER" id="PTHR10383">
    <property type="entry name" value="SERINE INCORPORATOR"/>
    <property type="match status" value="1"/>
</dbReference>
<keyword evidence="3 6" id="KW-0812">Transmembrane</keyword>
<comment type="similarity">
    <text evidence="2">Belongs to the TDE1 family.</text>
</comment>
<reference evidence="7" key="1">
    <citation type="journal article" date="2023" name="G3 (Bethesda)">
        <title>Whole genome assemblies of Zophobas morio and Tenebrio molitor.</title>
        <authorList>
            <person name="Kaur S."/>
            <person name="Stinson S.A."/>
            <person name="diCenzo G.C."/>
        </authorList>
    </citation>
    <scope>NUCLEOTIDE SEQUENCE</scope>
    <source>
        <strain evidence="7">QUZm001</strain>
    </source>
</reference>
<dbReference type="Pfam" id="PF03348">
    <property type="entry name" value="Serinc"/>
    <property type="match status" value="1"/>
</dbReference>
<feature type="transmembrane region" description="Helical" evidence="6">
    <location>
        <begin position="56"/>
        <end position="77"/>
    </location>
</feature>
<evidence type="ECO:0000256" key="3">
    <source>
        <dbReference type="ARBA" id="ARBA00022692"/>
    </source>
</evidence>
<feature type="transmembrane region" description="Helical" evidence="6">
    <location>
        <begin position="261"/>
        <end position="280"/>
    </location>
</feature>
<sequence length="331" mass="37595">YNVCCRPCGISSSKATRIAYAIVFLLFVILARLMLIDQAKIFLLKIKPLTEGFSGVFRVCWAISIYFFTMSIIMIGVKNSKDIRKGFQNGWWSFKILFIFGLLICAFFLPNRFMYAWSIIGAIGASFYILIQIVLLIDFAYCAQAYLIEKWESSESKKWIIVLLSVTFGLFIFSIVITSLMYIYFTDSSSRELSLIFISLNIFLSTFISAISVVPKFQEANIRAGLLQAALITAYSTYLVFSAVSDSGDDELEGCRYNWSFFHWTFALASLYVMMLLTDWDQIAFHTDGTLNLSQGVMGTVWAKVVTSWVALLLYGWTVVAPSVLKNRDFT</sequence>
<evidence type="ECO:0000256" key="6">
    <source>
        <dbReference type="SAM" id="Phobius"/>
    </source>
</evidence>
<evidence type="ECO:0000256" key="5">
    <source>
        <dbReference type="ARBA" id="ARBA00023136"/>
    </source>
</evidence>
<feature type="transmembrane region" description="Helical" evidence="6">
    <location>
        <begin position="18"/>
        <end position="36"/>
    </location>
</feature>
<dbReference type="AlphaFoldDB" id="A0AA38M0J7"/>
<dbReference type="EMBL" id="JALNTZ010000098">
    <property type="protein sequence ID" value="KAJ3636446.1"/>
    <property type="molecule type" value="Genomic_DNA"/>
</dbReference>
<comment type="subcellular location">
    <subcellularLocation>
        <location evidence="1">Membrane</location>
        <topology evidence="1">Multi-pass membrane protein</topology>
    </subcellularLocation>
</comment>
<feature type="transmembrane region" description="Helical" evidence="6">
    <location>
        <begin position="115"/>
        <end position="148"/>
    </location>
</feature>
<evidence type="ECO:0000256" key="2">
    <source>
        <dbReference type="ARBA" id="ARBA00006665"/>
    </source>
</evidence>
<evidence type="ECO:0008006" key="9">
    <source>
        <dbReference type="Google" id="ProtNLM"/>
    </source>
</evidence>
<evidence type="ECO:0000256" key="4">
    <source>
        <dbReference type="ARBA" id="ARBA00022989"/>
    </source>
</evidence>
<comment type="caution">
    <text evidence="7">The sequence shown here is derived from an EMBL/GenBank/DDBJ whole genome shotgun (WGS) entry which is preliminary data.</text>
</comment>
<keyword evidence="4 6" id="KW-1133">Transmembrane helix</keyword>
<evidence type="ECO:0000256" key="1">
    <source>
        <dbReference type="ARBA" id="ARBA00004141"/>
    </source>
</evidence>
<dbReference type="InterPro" id="IPR005016">
    <property type="entry name" value="TDE1/TMS"/>
</dbReference>
<proteinExistence type="inferred from homology"/>
<feature type="transmembrane region" description="Helical" evidence="6">
    <location>
        <begin position="301"/>
        <end position="325"/>
    </location>
</feature>
<feature type="transmembrane region" description="Helical" evidence="6">
    <location>
        <begin position="160"/>
        <end position="183"/>
    </location>
</feature>
<name>A0AA38M0J7_9CUCU</name>
<accession>A0AA38M0J7</accession>
<organism evidence="7 8">
    <name type="scientific">Zophobas morio</name>
    <dbReference type="NCBI Taxonomy" id="2755281"/>
    <lineage>
        <taxon>Eukaryota</taxon>
        <taxon>Metazoa</taxon>
        <taxon>Ecdysozoa</taxon>
        <taxon>Arthropoda</taxon>
        <taxon>Hexapoda</taxon>
        <taxon>Insecta</taxon>
        <taxon>Pterygota</taxon>
        <taxon>Neoptera</taxon>
        <taxon>Endopterygota</taxon>
        <taxon>Coleoptera</taxon>
        <taxon>Polyphaga</taxon>
        <taxon>Cucujiformia</taxon>
        <taxon>Tenebrionidae</taxon>
        <taxon>Zophobas</taxon>
    </lineage>
</organism>
<keyword evidence="8" id="KW-1185">Reference proteome</keyword>
<dbReference type="GO" id="GO:0016020">
    <property type="term" value="C:membrane"/>
    <property type="evidence" value="ECO:0007669"/>
    <property type="project" value="UniProtKB-SubCell"/>
</dbReference>
<feature type="transmembrane region" description="Helical" evidence="6">
    <location>
        <begin position="195"/>
        <end position="214"/>
    </location>
</feature>
<gene>
    <name evidence="7" type="ORF">Zmor_028536</name>
</gene>